<reference evidence="2 3" key="1">
    <citation type="journal article" date="2019" name="Int. J. Syst. Evol. Microbiol.">
        <title>The Global Catalogue of Microorganisms (GCM) 10K type strain sequencing project: providing services to taxonomists for standard genome sequencing and annotation.</title>
        <authorList>
            <consortium name="The Broad Institute Genomics Platform"/>
            <consortium name="The Broad Institute Genome Sequencing Center for Infectious Disease"/>
            <person name="Wu L."/>
            <person name="Ma J."/>
        </authorList>
    </citation>
    <scope>NUCLEOTIDE SEQUENCE [LARGE SCALE GENOMIC DNA]</scope>
    <source>
        <strain evidence="2 3">JCM 17504</strain>
    </source>
</reference>
<keyword evidence="3" id="KW-1185">Reference proteome</keyword>
<protein>
    <submittedName>
        <fullName evidence="2">Uncharacterized protein</fullName>
    </submittedName>
</protein>
<dbReference type="Proteomes" id="UP001501729">
    <property type="component" value="Unassembled WGS sequence"/>
</dbReference>
<name>A0AAV3UJP9_9EURY</name>
<proteinExistence type="predicted"/>
<comment type="caution">
    <text evidence="2">The sequence shown here is derived from an EMBL/GenBank/DDBJ whole genome shotgun (WGS) entry which is preliminary data.</text>
</comment>
<dbReference type="AlphaFoldDB" id="A0AAV3UJP9"/>
<feature type="compositionally biased region" description="Basic and acidic residues" evidence="1">
    <location>
        <begin position="1"/>
        <end position="17"/>
    </location>
</feature>
<gene>
    <name evidence="2" type="ORF">GCM10025751_31900</name>
</gene>
<accession>A0AAV3UJP9</accession>
<sequence>MIDGFHPIHTDADDEHPSIAPTTVVSMDSEVNTPLIDIVIVFEMEMNVYRDILG</sequence>
<organism evidence="2 3">
    <name type="scientific">Haladaptatus pallidirubidus</name>
    <dbReference type="NCBI Taxonomy" id="1008152"/>
    <lineage>
        <taxon>Archaea</taxon>
        <taxon>Methanobacteriati</taxon>
        <taxon>Methanobacteriota</taxon>
        <taxon>Stenosarchaea group</taxon>
        <taxon>Halobacteria</taxon>
        <taxon>Halobacteriales</taxon>
        <taxon>Haladaptataceae</taxon>
        <taxon>Haladaptatus</taxon>
    </lineage>
</organism>
<feature type="region of interest" description="Disordered" evidence="1">
    <location>
        <begin position="1"/>
        <end position="24"/>
    </location>
</feature>
<evidence type="ECO:0000313" key="2">
    <source>
        <dbReference type="EMBL" id="GAA5053972.1"/>
    </source>
</evidence>
<dbReference type="EMBL" id="BAABKX010000013">
    <property type="protein sequence ID" value="GAA5053972.1"/>
    <property type="molecule type" value="Genomic_DNA"/>
</dbReference>
<evidence type="ECO:0000313" key="3">
    <source>
        <dbReference type="Proteomes" id="UP001501729"/>
    </source>
</evidence>
<evidence type="ECO:0000256" key="1">
    <source>
        <dbReference type="SAM" id="MobiDB-lite"/>
    </source>
</evidence>